<accession>A0A9P1E6Q4</accession>
<reference evidence="2" key="1">
    <citation type="submission" date="2022-07" db="EMBL/GenBank/DDBJ databases">
        <authorList>
            <person name="Macas J."/>
            <person name="Novak P."/>
            <person name="Neumann P."/>
        </authorList>
    </citation>
    <scope>NUCLEOTIDE SEQUENCE</scope>
</reference>
<feature type="region of interest" description="Disordered" evidence="1">
    <location>
        <begin position="1"/>
        <end position="20"/>
    </location>
</feature>
<sequence>MPGATFSSRSSFRTGSERFSLRRSSSLLHHADISLRTAMATSLRRSTSLSFDVPICCISTGPPLKKVDEPLHRDFPLRSSFIVLPLSDLGGFPSYIFQICVGSWVTQVG</sequence>
<dbReference type="AlphaFoldDB" id="A0A9P1E6Q4"/>
<evidence type="ECO:0000313" key="2">
    <source>
        <dbReference type="EMBL" id="CAH9082476.1"/>
    </source>
</evidence>
<comment type="caution">
    <text evidence="2">The sequence shown here is derived from an EMBL/GenBank/DDBJ whole genome shotgun (WGS) entry which is preliminary data.</text>
</comment>
<proteinExistence type="predicted"/>
<keyword evidence="3" id="KW-1185">Reference proteome</keyword>
<dbReference type="EMBL" id="CAMAPE010000015">
    <property type="protein sequence ID" value="CAH9082476.1"/>
    <property type="molecule type" value="Genomic_DNA"/>
</dbReference>
<name>A0A9P1E6Q4_CUSEU</name>
<feature type="compositionally biased region" description="Low complexity" evidence="1">
    <location>
        <begin position="1"/>
        <end position="14"/>
    </location>
</feature>
<organism evidence="2 3">
    <name type="scientific">Cuscuta europaea</name>
    <name type="common">European dodder</name>
    <dbReference type="NCBI Taxonomy" id="41803"/>
    <lineage>
        <taxon>Eukaryota</taxon>
        <taxon>Viridiplantae</taxon>
        <taxon>Streptophyta</taxon>
        <taxon>Embryophyta</taxon>
        <taxon>Tracheophyta</taxon>
        <taxon>Spermatophyta</taxon>
        <taxon>Magnoliopsida</taxon>
        <taxon>eudicotyledons</taxon>
        <taxon>Gunneridae</taxon>
        <taxon>Pentapetalae</taxon>
        <taxon>asterids</taxon>
        <taxon>lamiids</taxon>
        <taxon>Solanales</taxon>
        <taxon>Convolvulaceae</taxon>
        <taxon>Cuscuteae</taxon>
        <taxon>Cuscuta</taxon>
        <taxon>Cuscuta subgen. Cuscuta</taxon>
    </lineage>
</organism>
<evidence type="ECO:0000313" key="3">
    <source>
        <dbReference type="Proteomes" id="UP001152484"/>
    </source>
</evidence>
<gene>
    <name evidence="2" type="ORF">CEURO_LOCUS8296</name>
</gene>
<protein>
    <submittedName>
        <fullName evidence="2">Uncharacterized protein</fullName>
    </submittedName>
</protein>
<evidence type="ECO:0000256" key="1">
    <source>
        <dbReference type="SAM" id="MobiDB-lite"/>
    </source>
</evidence>
<dbReference type="Proteomes" id="UP001152484">
    <property type="component" value="Unassembled WGS sequence"/>
</dbReference>